<name>A0ACC2WGQ5_9TREE</name>
<gene>
    <name evidence="1" type="ORF">QFC20_002935</name>
</gene>
<dbReference type="Proteomes" id="UP001230649">
    <property type="component" value="Unassembled WGS sequence"/>
</dbReference>
<dbReference type="EMBL" id="JASBWS010000024">
    <property type="protein sequence ID" value="KAJ9110339.1"/>
    <property type="molecule type" value="Genomic_DNA"/>
</dbReference>
<accession>A0ACC2WGQ5</accession>
<protein>
    <submittedName>
        <fullName evidence="1">Uncharacterized protein</fullName>
    </submittedName>
</protein>
<evidence type="ECO:0000313" key="2">
    <source>
        <dbReference type="Proteomes" id="UP001230649"/>
    </source>
</evidence>
<reference evidence="1" key="1">
    <citation type="submission" date="2023-04" db="EMBL/GenBank/DDBJ databases">
        <title>Draft Genome sequencing of Naganishia species isolated from polar environments using Oxford Nanopore Technology.</title>
        <authorList>
            <person name="Leo P."/>
            <person name="Venkateswaran K."/>
        </authorList>
    </citation>
    <scope>NUCLEOTIDE SEQUENCE</scope>
    <source>
        <strain evidence="1">MNA-CCFEE 5262</strain>
    </source>
</reference>
<organism evidence="1 2">
    <name type="scientific">Naganishia adeliensis</name>
    <dbReference type="NCBI Taxonomy" id="92952"/>
    <lineage>
        <taxon>Eukaryota</taxon>
        <taxon>Fungi</taxon>
        <taxon>Dikarya</taxon>
        <taxon>Basidiomycota</taxon>
        <taxon>Agaricomycotina</taxon>
        <taxon>Tremellomycetes</taxon>
        <taxon>Filobasidiales</taxon>
        <taxon>Filobasidiaceae</taxon>
        <taxon>Naganishia</taxon>
    </lineage>
</organism>
<sequence length="446" mass="48452">MADSVAVLPALSFAEKVEEVATFLAHQLPGTDNERQAWLQSVRESITTVAPEQEEGSEEQVVPELSQERKEAVVDKLVKTSVELNGGLEAAERDVESAHLVFQSLLMTGFEAAEYERRYEQVVQSVGKGAASASSRARVEAALRVLIHSYNLAPIDSKLRPTILLAALRVLSASDYLDVTALPLPIAVIEQSVSAWSLSSSEKSEWLQQVADVYESAKTTTPAGTTTSLKETALQLRVLALVVGQGGDAKAVDAALASALKIETTYDLVPVLKVQGARDGMSGEMKELVRLFEENVELGECLSWVQGHDAFLSGLGLSAEDVTRKLRLLALVSLCAGSQNRDIPYSEVVSTLNVEEDLVEAWVIDAIHANLLKARLSQPKKTLRVQSVASRAFGQGEWSLLEKRLGEWRATLEDVQGVVADAMKRDHHDAAYAGGRRRKNEAQVEA</sequence>
<proteinExistence type="predicted"/>
<comment type="caution">
    <text evidence="1">The sequence shown here is derived from an EMBL/GenBank/DDBJ whole genome shotgun (WGS) entry which is preliminary data.</text>
</comment>
<evidence type="ECO:0000313" key="1">
    <source>
        <dbReference type="EMBL" id="KAJ9110339.1"/>
    </source>
</evidence>
<keyword evidence="2" id="KW-1185">Reference proteome</keyword>